<feature type="region of interest" description="Disordered" evidence="4">
    <location>
        <begin position="160"/>
        <end position="186"/>
    </location>
</feature>
<dbReference type="OrthoDB" id="1738325at2759"/>
<evidence type="ECO:0000259" key="5">
    <source>
        <dbReference type="PROSITE" id="PS50832"/>
    </source>
</evidence>
<proteinExistence type="inferred from homology"/>
<dbReference type="Proteomes" id="UP000001261">
    <property type="component" value="Unassembled WGS sequence"/>
</dbReference>
<dbReference type="PANTHER" id="PTHR21641:SF0">
    <property type="entry name" value="RNA-BINDING PROTEIN EIF1AD-RELATED"/>
    <property type="match status" value="1"/>
</dbReference>
<protein>
    <submittedName>
        <fullName evidence="6">Eukaryotic translation initiation factor 1</fullName>
    </submittedName>
</protein>
<dbReference type="EMBL" id="GG704915">
    <property type="protein sequence ID" value="EAS28005.3"/>
    <property type="molecule type" value="Genomic_DNA"/>
</dbReference>
<keyword evidence="3 6" id="KW-0396">Initiation factor</keyword>
<dbReference type="RefSeq" id="XP_001239588.2">
    <property type="nucleotide sequence ID" value="XM_001239587.2"/>
</dbReference>
<keyword evidence="7" id="KW-1185">Reference proteome</keyword>
<keyword evidence="2" id="KW-0694">RNA-binding</keyword>
<dbReference type="InterPro" id="IPR001253">
    <property type="entry name" value="TIF_eIF-1A"/>
</dbReference>
<dbReference type="GO" id="GO:0003743">
    <property type="term" value="F:translation initiation factor activity"/>
    <property type="evidence" value="ECO:0007669"/>
    <property type="project" value="UniProtKB-UniRule"/>
</dbReference>
<keyword evidence="3" id="KW-0648">Protein biosynthesis</keyword>
<reference evidence="7" key="2">
    <citation type="journal article" date="2010" name="Genome Res.">
        <title>Population genomic sequencing of Coccidioides fungi reveals recent hybridization and transposon control.</title>
        <authorList>
            <person name="Neafsey D.E."/>
            <person name="Barker B.M."/>
            <person name="Sharpton T.J."/>
            <person name="Stajich J.E."/>
            <person name="Park D.J."/>
            <person name="Whiston E."/>
            <person name="Hung C.-Y."/>
            <person name="McMahan C."/>
            <person name="White J."/>
            <person name="Sykes S."/>
            <person name="Heiman D."/>
            <person name="Young S."/>
            <person name="Zeng Q."/>
            <person name="Abouelleil A."/>
            <person name="Aftuck L."/>
            <person name="Bessette D."/>
            <person name="Brown A."/>
            <person name="FitzGerald M."/>
            <person name="Lui A."/>
            <person name="Macdonald J.P."/>
            <person name="Priest M."/>
            <person name="Orbach M.J."/>
            <person name="Galgiani J.N."/>
            <person name="Kirkland T.N."/>
            <person name="Cole G.T."/>
            <person name="Birren B.W."/>
            <person name="Henn M.R."/>
            <person name="Taylor J.W."/>
            <person name="Rounsley S.D."/>
        </authorList>
    </citation>
    <scope>GENOME REANNOTATION</scope>
    <source>
        <strain evidence="7">RS</strain>
    </source>
</reference>
<sequence>MRQARLHSTNQKIHQSIHGEGLVLAREDIQTHKTTSLVGCYQTFSFITSRIMAPPRRRLLATAEETLIPPAALPEGHRIARVIRATGNNLYSVELPSRESMLVELPARFRSTIWMKRGSFVVVDTNALEERDNKLSGQIVNIVRDEKAWRKADFWPKEFVRQPIPDSDDEDSNVGKMPPSDASDEE</sequence>
<evidence type="ECO:0000313" key="6">
    <source>
        <dbReference type="EMBL" id="EAS28005.3"/>
    </source>
</evidence>
<dbReference type="GO" id="GO:0005634">
    <property type="term" value="C:nucleus"/>
    <property type="evidence" value="ECO:0007669"/>
    <property type="project" value="TreeGrafter"/>
</dbReference>
<dbReference type="Pfam" id="PF01176">
    <property type="entry name" value="eIF-1a"/>
    <property type="match status" value="1"/>
</dbReference>
<dbReference type="InParanoid" id="J3K1V2"/>
<dbReference type="VEuPathDB" id="FungiDB:CIMG_09209"/>
<dbReference type="InterPro" id="IPR006196">
    <property type="entry name" value="RNA-binding_domain_S1_IF1"/>
</dbReference>
<dbReference type="Gene3D" id="2.40.50.140">
    <property type="entry name" value="Nucleic acid-binding proteins"/>
    <property type="match status" value="1"/>
</dbReference>
<dbReference type="PROSITE" id="PS50832">
    <property type="entry name" value="S1_IF1_TYPE"/>
    <property type="match status" value="1"/>
</dbReference>
<feature type="domain" description="S1-like" evidence="5">
    <location>
        <begin position="56"/>
        <end position="134"/>
    </location>
</feature>
<evidence type="ECO:0000256" key="4">
    <source>
        <dbReference type="SAM" id="MobiDB-lite"/>
    </source>
</evidence>
<dbReference type="SMART" id="SM00652">
    <property type="entry name" value="eIF1a"/>
    <property type="match status" value="1"/>
</dbReference>
<evidence type="ECO:0000256" key="1">
    <source>
        <dbReference type="ARBA" id="ARBA00007340"/>
    </source>
</evidence>
<dbReference type="OMA" id="WRKQSYW"/>
<dbReference type="GeneID" id="4558519"/>
<name>J3K1V2_COCIM</name>
<accession>J3K1V2</accession>
<reference evidence="7" key="1">
    <citation type="journal article" date="2009" name="Genome Res.">
        <title>Comparative genomic analyses of the human fungal pathogens Coccidioides and their relatives.</title>
        <authorList>
            <person name="Sharpton T.J."/>
            <person name="Stajich J.E."/>
            <person name="Rounsley S.D."/>
            <person name="Gardner M.J."/>
            <person name="Wortman J.R."/>
            <person name="Jordar V.S."/>
            <person name="Maiti R."/>
            <person name="Kodira C.D."/>
            <person name="Neafsey D.E."/>
            <person name="Zeng Q."/>
            <person name="Hung C.-Y."/>
            <person name="McMahan C."/>
            <person name="Muszewska A."/>
            <person name="Grynberg M."/>
            <person name="Mandel M.A."/>
            <person name="Kellner E.M."/>
            <person name="Barker B.M."/>
            <person name="Galgiani J.N."/>
            <person name="Orbach M.J."/>
            <person name="Kirkland T.N."/>
            <person name="Cole G.T."/>
            <person name="Henn M.R."/>
            <person name="Birren B.W."/>
            <person name="Taylor J.W."/>
        </authorList>
    </citation>
    <scope>NUCLEOTIDE SEQUENCE [LARGE SCALE GENOMIC DNA]</scope>
    <source>
        <strain evidence="7">RS</strain>
    </source>
</reference>
<dbReference type="GO" id="GO:0003723">
    <property type="term" value="F:RNA binding"/>
    <property type="evidence" value="ECO:0007669"/>
    <property type="project" value="UniProtKB-KW"/>
</dbReference>
<dbReference type="STRING" id="246410.J3K1V2"/>
<dbReference type="InterPro" id="IPR039294">
    <property type="entry name" value="EIF1AD"/>
</dbReference>
<evidence type="ECO:0000256" key="3">
    <source>
        <dbReference type="PROSITE-ProRule" id="PRU00181"/>
    </source>
</evidence>
<comment type="similarity">
    <text evidence="1">Belongs to the EIF1AD family.</text>
</comment>
<dbReference type="AlphaFoldDB" id="J3K1V2"/>
<gene>
    <name evidence="6" type="ORF">CIMG_09209</name>
</gene>
<evidence type="ECO:0000313" key="7">
    <source>
        <dbReference type="Proteomes" id="UP000001261"/>
    </source>
</evidence>
<organism evidence="6 7">
    <name type="scientific">Coccidioides immitis (strain RS)</name>
    <name type="common">Valley fever fungus</name>
    <dbReference type="NCBI Taxonomy" id="246410"/>
    <lineage>
        <taxon>Eukaryota</taxon>
        <taxon>Fungi</taxon>
        <taxon>Dikarya</taxon>
        <taxon>Ascomycota</taxon>
        <taxon>Pezizomycotina</taxon>
        <taxon>Eurotiomycetes</taxon>
        <taxon>Eurotiomycetidae</taxon>
        <taxon>Onygenales</taxon>
        <taxon>Onygenaceae</taxon>
        <taxon>Coccidioides</taxon>
    </lineage>
</organism>
<dbReference type="SUPFAM" id="SSF50249">
    <property type="entry name" value="Nucleic acid-binding proteins"/>
    <property type="match status" value="1"/>
</dbReference>
<dbReference type="KEGG" id="cim:CIMG_09209"/>
<dbReference type="InterPro" id="IPR012340">
    <property type="entry name" value="NA-bd_OB-fold"/>
</dbReference>
<dbReference type="PANTHER" id="PTHR21641">
    <property type="entry name" value="TRANSLATION INITIATION FACTOR-RELATED"/>
    <property type="match status" value="1"/>
</dbReference>
<evidence type="ECO:0000256" key="2">
    <source>
        <dbReference type="ARBA" id="ARBA00022884"/>
    </source>
</evidence>